<reference evidence="7" key="1">
    <citation type="journal article" date="2007" name="Nature">
        <title>The grapevine genome sequence suggests ancestral hexaploidization in major angiosperm phyla.</title>
        <authorList>
            <consortium name="The French-Italian Public Consortium for Grapevine Genome Characterization."/>
            <person name="Jaillon O."/>
            <person name="Aury J.-M."/>
            <person name="Noel B."/>
            <person name="Policriti A."/>
            <person name="Clepet C."/>
            <person name="Casagrande A."/>
            <person name="Choisne N."/>
            <person name="Aubourg S."/>
            <person name="Vitulo N."/>
            <person name="Jubin C."/>
            <person name="Vezzi A."/>
            <person name="Legeai F."/>
            <person name="Hugueney P."/>
            <person name="Dasilva C."/>
            <person name="Horner D."/>
            <person name="Mica E."/>
            <person name="Jublot D."/>
            <person name="Poulain J."/>
            <person name="Bruyere C."/>
            <person name="Billault A."/>
            <person name="Segurens B."/>
            <person name="Gouyvenoux M."/>
            <person name="Ugarte E."/>
            <person name="Cattonaro F."/>
            <person name="Anthouard V."/>
            <person name="Vico V."/>
            <person name="Del Fabbro C."/>
            <person name="Alaux M."/>
            <person name="Di Gaspero G."/>
            <person name="Dumas V."/>
            <person name="Felice N."/>
            <person name="Paillard S."/>
            <person name="Juman I."/>
            <person name="Moroldo M."/>
            <person name="Scalabrin S."/>
            <person name="Canaguier A."/>
            <person name="Le Clainche I."/>
            <person name="Malacrida G."/>
            <person name="Durand E."/>
            <person name="Pesole G."/>
            <person name="Laucou V."/>
            <person name="Chatelet P."/>
            <person name="Merdinoglu D."/>
            <person name="Delledonne M."/>
            <person name="Pezzotti M."/>
            <person name="Lecharny A."/>
            <person name="Scarpelli C."/>
            <person name="Artiguenave F."/>
            <person name="Pe M.E."/>
            <person name="Valle G."/>
            <person name="Morgante M."/>
            <person name="Caboche M."/>
            <person name="Adam-Blondon A.-F."/>
            <person name="Weissenbach J."/>
            <person name="Quetier F."/>
            <person name="Wincker P."/>
        </authorList>
    </citation>
    <scope>NUCLEOTIDE SEQUENCE [LARGE SCALE GENOMIC DNA]</scope>
    <source>
        <strain evidence="7">cv. Pinot noir / PN40024</strain>
    </source>
</reference>
<dbReference type="InterPro" id="IPR003103">
    <property type="entry name" value="BAG_domain"/>
</dbReference>
<evidence type="ECO:0000256" key="3">
    <source>
        <dbReference type="SAM" id="Coils"/>
    </source>
</evidence>
<dbReference type="EMBL" id="FN596513">
    <property type="protein sequence ID" value="CCB60848.1"/>
    <property type="molecule type" value="Genomic_DNA"/>
</dbReference>
<dbReference type="InterPro" id="IPR040400">
    <property type="entry name" value="BAG5/6/7/8"/>
</dbReference>
<evidence type="ECO:0000313" key="6">
    <source>
        <dbReference type="EMBL" id="CCB60848.1"/>
    </source>
</evidence>
<keyword evidence="2" id="KW-0143">Chaperone</keyword>
<organism evidence="6 7">
    <name type="scientific">Vitis vinifera</name>
    <name type="common">Grape</name>
    <dbReference type="NCBI Taxonomy" id="29760"/>
    <lineage>
        <taxon>Eukaryota</taxon>
        <taxon>Viridiplantae</taxon>
        <taxon>Streptophyta</taxon>
        <taxon>Embryophyta</taxon>
        <taxon>Tracheophyta</taxon>
        <taxon>Spermatophyta</taxon>
        <taxon>Magnoliopsida</taxon>
        <taxon>eudicotyledons</taxon>
        <taxon>Gunneridae</taxon>
        <taxon>Pentapetalae</taxon>
        <taxon>rosids</taxon>
        <taxon>Vitales</taxon>
        <taxon>Vitaceae</taxon>
        <taxon>Viteae</taxon>
        <taxon>Vitis</taxon>
    </lineage>
</organism>
<gene>
    <name evidence="6" type="ordered locus">VIT_01s0146g00150</name>
</gene>
<dbReference type="Proteomes" id="UP000009183">
    <property type="component" value="Chromosome 1"/>
</dbReference>
<dbReference type="InterPro" id="IPR036533">
    <property type="entry name" value="BAG_dom_sf"/>
</dbReference>
<accession>F6I1N1</accession>
<dbReference type="GO" id="GO:0005516">
    <property type="term" value="F:calmodulin binding"/>
    <property type="evidence" value="ECO:0007669"/>
    <property type="project" value="UniProtKB-KW"/>
</dbReference>
<dbReference type="PROSITE" id="PS51035">
    <property type="entry name" value="BAG"/>
    <property type="match status" value="1"/>
</dbReference>
<dbReference type="CDD" id="cd23767">
    <property type="entry name" value="IQCD"/>
    <property type="match status" value="1"/>
</dbReference>
<dbReference type="GO" id="GO:0006457">
    <property type="term" value="P:protein folding"/>
    <property type="evidence" value="ECO:0000318"/>
    <property type="project" value="GO_Central"/>
</dbReference>
<dbReference type="OrthoDB" id="1923217at2759"/>
<protein>
    <recommendedName>
        <fullName evidence="5">BAG domain-containing protein</fullName>
    </recommendedName>
</protein>
<feature type="domain" description="BAG" evidence="5">
    <location>
        <begin position="74"/>
        <end position="151"/>
    </location>
</feature>
<dbReference type="AlphaFoldDB" id="F6I1N1"/>
<sequence length="471" mass="52221">MDSPVFGSQWNLPSRTRRYPATRQVPVHRQMPVPSPKVVSIPVHFVGSERTRSASAVKIQKVFRGFLVRKNMKRIVAVKREIDEVERRISREEIVDMIRRDSKERLKVNETLMSLLLRLDSVRGVDSGVRDCRKAVIRRAIALQEKVDAIAASDQTVDSETHTETSDPSSELIDGSRSEAVDGIQELSVDCDSAADETLEIKDSICEYSANGALETAPDPAVVSDDCNVDGALQLQNPVEHVIDSGDSKVMSESTLDCCVDSADESKEEMDVTEIGVDSEINANKDVSTPKETVEDPDDSKALPRSSPDSCDDSVHEIKEDVDVAEVIDEIKEDMDVTEVGVDSEINANEEAYAPKEIVEDPSSNPRVNECAGVEGNQEHGKEDQSNGELLEKIMEENAKLMCLMTKLFEKNEAQTRLLSSLSQRVEHLERSIMCEKLRKKKRQAAAGQEASPDAKKCGKKLLVFTSSRYE</sequence>
<dbReference type="InParanoid" id="F6I1N1"/>
<dbReference type="Pfam" id="PF00612">
    <property type="entry name" value="IQ"/>
    <property type="match status" value="1"/>
</dbReference>
<dbReference type="PANTHER" id="PTHR33322:SF4">
    <property type="entry name" value="BAG DOMAIN CONTAINING PROTEIN, EXPRESSED"/>
    <property type="match status" value="1"/>
</dbReference>
<proteinExistence type="predicted"/>
<evidence type="ECO:0000256" key="4">
    <source>
        <dbReference type="SAM" id="MobiDB-lite"/>
    </source>
</evidence>
<dbReference type="Gene3D" id="1.20.58.120">
    <property type="entry name" value="BAG domain"/>
    <property type="match status" value="1"/>
</dbReference>
<feature type="region of interest" description="Disordered" evidence="4">
    <location>
        <begin position="280"/>
        <end position="317"/>
    </location>
</feature>
<evidence type="ECO:0000256" key="2">
    <source>
        <dbReference type="ARBA" id="ARBA00023186"/>
    </source>
</evidence>
<feature type="region of interest" description="Disordered" evidence="4">
    <location>
        <begin position="152"/>
        <end position="174"/>
    </location>
</feature>
<evidence type="ECO:0000259" key="5">
    <source>
        <dbReference type="PROSITE" id="PS51035"/>
    </source>
</evidence>
<keyword evidence="7" id="KW-1185">Reference proteome</keyword>
<evidence type="ECO:0000313" key="7">
    <source>
        <dbReference type="Proteomes" id="UP000009183"/>
    </source>
</evidence>
<evidence type="ECO:0000256" key="1">
    <source>
        <dbReference type="ARBA" id="ARBA00022860"/>
    </source>
</evidence>
<dbReference type="ExpressionAtlas" id="F6I1N1">
    <property type="expression patterns" value="baseline and differential"/>
</dbReference>
<keyword evidence="3" id="KW-0175">Coiled coil</keyword>
<dbReference type="GO" id="GO:0051087">
    <property type="term" value="F:protein-folding chaperone binding"/>
    <property type="evidence" value="ECO:0007669"/>
    <property type="project" value="InterPro"/>
</dbReference>
<dbReference type="Pfam" id="PF02179">
    <property type="entry name" value="BAG"/>
    <property type="match status" value="1"/>
</dbReference>
<name>F6I1N1_VITVI</name>
<dbReference type="PROSITE" id="PS50096">
    <property type="entry name" value="IQ"/>
    <property type="match status" value="1"/>
</dbReference>
<dbReference type="SUPFAM" id="SSF63491">
    <property type="entry name" value="BAG domain"/>
    <property type="match status" value="1"/>
</dbReference>
<dbReference type="eggNOG" id="ENOG502RY04">
    <property type="taxonomic scope" value="Eukaryota"/>
</dbReference>
<dbReference type="STRING" id="29760.F6I1N1"/>
<dbReference type="SMART" id="SM00015">
    <property type="entry name" value="IQ"/>
    <property type="match status" value="1"/>
</dbReference>
<dbReference type="InterPro" id="IPR000048">
    <property type="entry name" value="IQ_motif_EF-hand-BS"/>
</dbReference>
<dbReference type="SMART" id="SM00264">
    <property type="entry name" value="BAG"/>
    <property type="match status" value="1"/>
</dbReference>
<keyword evidence="1" id="KW-0112">Calmodulin-binding</keyword>
<feature type="coiled-coil region" evidence="3">
    <location>
        <begin position="68"/>
        <end position="95"/>
    </location>
</feature>
<dbReference type="PaxDb" id="29760-VIT_01s0146g00150.t01"/>
<dbReference type="PANTHER" id="PTHR33322">
    <property type="entry name" value="BAG DOMAIN CONTAINING PROTEIN, EXPRESSED"/>
    <property type="match status" value="1"/>
</dbReference>
<dbReference type="HOGENOM" id="CLU_038752_0_0_1"/>
<feature type="compositionally biased region" description="Basic and acidic residues" evidence="4">
    <location>
        <begin position="288"/>
        <end position="302"/>
    </location>
</feature>
<dbReference type="FunFam" id="1.20.58.120:FF:000010">
    <property type="entry name" value="BAG family molecular chaperone regulator 6"/>
    <property type="match status" value="1"/>
</dbReference>